<dbReference type="GeneID" id="41971419"/>
<feature type="region of interest" description="Disordered" evidence="1">
    <location>
        <begin position="318"/>
        <end position="345"/>
    </location>
</feature>
<feature type="transmembrane region" description="Helical" evidence="2">
    <location>
        <begin position="19"/>
        <end position="38"/>
    </location>
</feature>
<evidence type="ECO:0000256" key="1">
    <source>
        <dbReference type="SAM" id="MobiDB-lite"/>
    </source>
</evidence>
<dbReference type="Proteomes" id="UP000319257">
    <property type="component" value="Unassembled WGS sequence"/>
</dbReference>
<dbReference type="InterPro" id="IPR043729">
    <property type="entry name" value="DUF5672"/>
</dbReference>
<evidence type="ECO:0000313" key="4">
    <source>
        <dbReference type="EMBL" id="TPX16323.1"/>
    </source>
</evidence>
<organism evidence="4 5">
    <name type="scientific">Thyridium curvatum</name>
    <dbReference type="NCBI Taxonomy" id="1093900"/>
    <lineage>
        <taxon>Eukaryota</taxon>
        <taxon>Fungi</taxon>
        <taxon>Dikarya</taxon>
        <taxon>Ascomycota</taxon>
        <taxon>Pezizomycotina</taxon>
        <taxon>Sordariomycetes</taxon>
        <taxon>Sordariomycetidae</taxon>
        <taxon>Thyridiales</taxon>
        <taxon>Thyridiaceae</taxon>
        <taxon>Thyridium</taxon>
    </lineage>
</organism>
<dbReference type="RefSeq" id="XP_030998034.1">
    <property type="nucleotide sequence ID" value="XM_031138330.1"/>
</dbReference>
<dbReference type="STRING" id="1093900.A0A507B9G7"/>
<keyword evidence="2" id="KW-0812">Transmembrane</keyword>
<dbReference type="EMBL" id="SKBQ01000018">
    <property type="protein sequence ID" value="TPX16323.1"/>
    <property type="molecule type" value="Genomic_DNA"/>
</dbReference>
<dbReference type="AlphaFoldDB" id="A0A507B9G7"/>
<keyword evidence="2" id="KW-1133">Transmembrane helix</keyword>
<proteinExistence type="predicted"/>
<evidence type="ECO:0000259" key="3">
    <source>
        <dbReference type="Pfam" id="PF18922"/>
    </source>
</evidence>
<keyword evidence="2" id="KW-0472">Membrane</keyword>
<evidence type="ECO:0000313" key="5">
    <source>
        <dbReference type="Proteomes" id="UP000319257"/>
    </source>
</evidence>
<feature type="domain" description="DUF5672" evidence="3">
    <location>
        <begin position="146"/>
        <end position="276"/>
    </location>
</feature>
<dbReference type="OrthoDB" id="10025998at2759"/>
<sequence length="345" mass="38673">MAVGASNLGRFLNITKTKIILGLTLILVWSVALLVPHLPPAVHDTIRSKFEAARQRIPALGVSWHPAPEAERPAVVQPKVALLVESRPIPHLVPQMLHMLAVVPPDWGMVFVGSEESVISVGRSYAIKYWQVAGRLTLLMLPGPEIGSKEMVSRLMTNISFYDDYLPGVEYILKFESDSILCANSEKGLNDWLEWSWAGAPRTPDDHFSGNGGLSFRKVAAIRRVLKFQRRHDDTEPEDEWFGKRLSIMPGEKVASGTNGALAVEDVYIESPMGFHIREGGAQLHDDVWADPVQRKKILDYCPELSIIMDMKLERERCEDDDKHGHLTGEKPPKEGEEEEKKKSE</sequence>
<accession>A0A507B9G7</accession>
<evidence type="ECO:0000256" key="2">
    <source>
        <dbReference type="SAM" id="Phobius"/>
    </source>
</evidence>
<comment type="caution">
    <text evidence="4">The sequence shown here is derived from an EMBL/GenBank/DDBJ whole genome shotgun (WGS) entry which is preliminary data.</text>
</comment>
<name>A0A507B9G7_9PEZI</name>
<protein>
    <recommendedName>
        <fullName evidence="3">DUF5672 domain-containing protein</fullName>
    </recommendedName>
</protein>
<keyword evidence="5" id="KW-1185">Reference proteome</keyword>
<gene>
    <name evidence="4" type="ORF">E0L32_003972</name>
</gene>
<dbReference type="Pfam" id="PF18922">
    <property type="entry name" value="DUF5672"/>
    <property type="match status" value="1"/>
</dbReference>
<reference evidence="4 5" key="1">
    <citation type="submission" date="2019-06" db="EMBL/GenBank/DDBJ databases">
        <title>Draft genome sequence of the filamentous fungus Phialemoniopsis curvata isolated from diesel fuel.</title>
        <authorList>
            <person name="Varaljay V.A."/>
            <person name="Lyon W.J."/>
            <person name="Crouch A.L."/>
            <person name="Drake C.E."/>
            <person name="Hollomon J.M."/>
            <person name="Nadeau L.J."/>
            <person name="Nunn H.S."/>
            <person name="Stevenson B.S."/>
            <person name="Bojanowski C.L."/>
            <person name="Crookes-Goodson W.J."/>
        </authorList>
    </citation>
    <scope>NUCLEOTIDE SEQUENCE [LARGE SCALE GENOMIC DNA]</scope>
    <source>
        <strain evidence="4 5">D216</strain>
    </source>
</reference>
<dbReference type="InParanoid" id="A0A507B9G7"/>